<proteinExistence type="predicted"/>
<dbReference type="EMBL" id="JBFAIH010000002">
    <property type="protein sequence ID" value="MEV0362467.1"/>
    <property type="molecule type" value="Genomic_DNA"/>
</dbReference>
<comment type="caution">
    <text evidence="1">The sequence shown here is derived from an EMBL/GenBank/DDBJ whole genome shotgun (WGS) entry which is preliminary data.</text>
</comment>
<accession>A0ABV3F493</accession>
<protein>
    <submittedName>
        <fullName evidence="1">Uncharacterized protein</fullName>
    </submittedName>
</protein>
<evidence type="ECO:0000313" key="1">
    <source>
        <dbReference type="EMBL" id="MEV0362467.1"/>
    </source>
</evidence>
<sequence length="71" mass="7480">MNTRPIAGHSIASSLTRAVDHTFYLTALLRSGMIRPTAPAQLGRAASAVQRYGMLGGSIGVTAARFPGRPR</sequence>
<dbReference type="Proteomes" id="UP001551658">
    <property type="component" value="Unassembled WGS sequence"/>
</dbReference>
<organism evidence="1 2">
    <name type="scientific">Nocardia fusca</name>
    <dbReference type="NCBI Taxonomy" id="941183"/>
    <lineage>
        <taxon>Bacteria</taxon>
        <taxon>Bacillati</taxon>
        <taxon>Actinomycetota</taxon>
        <taxon>Actinomycetes</taxon>
        <taxon>Mycobacteriales</taxon>
        <taxon>Nocardiaceae</taxon>
        <taxon>Nocardia</taxon>
    </lineage>
</organism>
<reference evidence="1 2" key="1">
    <citation type="submission" date="2024-06" db="EMBL/GenBank/DDBJ databases">
        <title>The Natural Products Discovery Center: Release of the First 8490 Sequenced Strains for Exploring Actinobacteria Biosynthetic Diversity.</title>
        <authorList>
            <person name="Kalkreuter E."/>
            <person name="Kautsar S.A."/>
            <person name="Yang D."/>
            <person name="Bader C.D."/>
            <person name="Teijaro C.N."/>
            <person name="Fluegel L."/>
            <person name="Davis C.M."/>
            <person name="Simpson J.R."/>
            <person name="Lauterbach L."/>
            <person name="Steele A.D."/>
            <person name="Gui C."/>
            <person name="Meng S."/>
            <person name="Li G."/>
            <person name="Viehrig K."/>
            <person name="Ye F."/>
            <person name="Su P."/>
            <person name="Kiefer A.F."/>
            <person name="Nichols A."/>
            <person name="Cepeda A.J."/>
            <person name="Yan W."/>
            <person name="Fan B."/>
            <person name="Jiang Y."/>
            <person name="Adhikari A."/>
            <person name="Zheng C.-J."/>
            <person name="Schuster L."/>
            <person name="Cowan T.M."/>
            <person name="Smanski M.J."/>
            <person name="Chevrette M.G."/>
            <person name="De Carvalho L.P.S."/>
            <person name="Shen B."/>
        </authorList>
    </citation>
    <scope>NUCLEOTIDE SEQUENCE [LARGE SCALE GENOMIC DNA]</scope>
    <source>
        <strain evidence="1 2">NPDC050671</strain>
    </source>
</reference>
<evidence type="ECO:0000313" key="2">
    <source>
        <dbReference type="Proteomes" id="UP001551658"/>
    </source>
</evidence>
<name>A0ABV3F493_9NOCA</name>
<dbReference type="RefSeq" id="WP_357974984.1">
    <property type="nucleotide sequence ID" value="NZ_JBFAIH010000002.1"/>
</dbReference>
<keyword evidence="2" id="KW-1185">Reference proteome</keyword>
<gene>
    <name evidence="1" type="ORF">AB0H72_07165</name>
</gene>